<dbReference type="InterPro" id="IPR054542">
    <property type="entry name" value="Cys_met_metab_PP"/>
</dbReference>
<evidence type="ECO:0000313" key="7">
    <source>
        <dbReference type="Proteomes" id="UP001222325"/>
    </source>
</evidence>
<protein>
    <submittedName>
        <fullName evidence="6">Cys/Met metabolism PLP-dependent enzyme-domain-containing protein</fullName>
    </submittedName>
</protein>
<name>A0AAD6TPQ4_9AGAR</name>
<dbReference type="InterPro" id="IPR015424">
    <property type="entry name" value="PyrdxlP-dep_Trfase"/>
</dbReference>
<dbReference type="GO" id="GO:0003961">
    <property type="term" value="F:O-acetylhomoserine aminocarboxypropyltransferase activity"/>
    <property type="evidence" value="ECO:0007669"/>
    <property type="project" value="TreeGrafter"/>
</dbReference>
<evidence type="ECO:0000256" key="5">
    <source>
        <dbReference type="RuleBase" id="RU362118"/>
    </source>
</evidence>
<dbReference type="Pfam" id="PF01053">
    <property type="entry name" value="Cys_Met_Meta_PP"/>
    <property type="match status" value="1"/>
</dbReference>
<evidence type="ECO:0000256" key="3">
    <source>
        <dbReference type="ARBA" id="ARBA00022679"/>
    </source>
</evidence>
<dbReference type="GO" id="GO:0071269">
    <property type="term" value="P:L-homocysteine biosynthetic process"/>
    <property type="evidence" value="ECO:0007669"/>
    <property type="project" value="TreeGrafter"/>
</dbReference>
<gene>
    <name evidence="6" type="ORF">B0H15DRAFT_650732</name>
</gene>
<dbReference type="GO" id="GO:0006535">
    <property type="term" value="P:cysteine biosynthetic process from serine"/>
    <property type="evidence" value="ECO:0007669"/>
    <property type="project" value="TreeGrafter"/>
</dbReference>
<dbReference type="InterPro" id="IPR006235">
    <property type="entry name" value="OAc-hSer/O-AcSer_sulfhydrylase"/>
</dbReference>
<dbReference type="GO" id="GO:0004124">
    <property type="term" value="F:cysteine synthase activity"/>
    <property type="evidence" value="ECO:0007669"/>
    <property type="project" value="TreeGrafter"/>
</dbReference>
<dbReference type="Proteomes" id="UP001222325">
    <property type="component" value="Unassembled WGS sequence"/>
</dbReference>
<dbReference type="GO" id="GO:0030170">
    <property type="term" value="F:pyridoxal phosphate binding"/>
    <property type="evidence" value="ECO:0007669"/>
    <property type="project" value="InterPro"/>
</dbReference>
<keyword evidence="7" id="KW-1185">Reference proteome</keyword>
<dbReference type="PANTHER" id="PTHR43797">
    <property type="entry name" value="HOMOCYSTEINE/CYSTEINE SYNTHASE"/>
    <property type="match status" value="1"/>
</dbReference>
<dbReference type="Gene3D" id="3.40.640.10">
    <property type="entry name" value="Type I PLP-dependent aspartate aminotransferase-like (Major domain)"/>
    <property type="match status" value="1"/>
</dbReference>
<dbReference type="InterPro" id="IPR015422">
    <property type="entry name" value="PyrdxlP-dep_Trfase_small"/>
</dbReference>
<organism evidence="6 7">
    <name type="scientific">Mycena belliarum</name>
    <dbReference type="NCBI Taxonomy" id="1033014"/>
    <lineage>
        <taxon>Eukaryota</taxon>
        <taxon>Fungi</taxon>
        <taxon>Dikarya</taxon>
        <taxon>Basidiomycota</taxon>
        <taxon>Agaricomycotina</taxon>
        <taxon>Agaricomycetes</taxon>
        <taxon>Agaricomycetidae</taxon>
        <taxon>Agaricales</taxon>
        <taxon>Marasmiineae</taxon>
        <taxon>Mycenaceae</taxon>
        <taxon>Mycena</taxon>
    </lineage>
</organism>
<evidence type="ECO:0000256" key="2">
    <source>
        <dbReference type="ARBA" id="ARBA00009077"/>
    </source>
</evidence>
<evidence type="ECO:0000256" key="4">
    <source>
        <dbReference type="ARBA" id="ARBA00022898"/>
    </source>
</evidence>
<evidence type="ECO:0000313" key="6">
    <source>
        <dbReference type="EMBL" id="KAJ7075639.1"/>
    </source>
</evidence>
<comment type="cofactor">
    <cofactor evidence="1 5">
        <name>pyridoxal 5'-phosphate</name>
        <dbReference type="ChEBI" id="CHEBI:597326"/>
    </cofactor>
</comment>
<proteinExistence type="inferred from homology"/>
<dbReference type="EMBL" id="JARJCN010000091">
    <property type="protein sequence ID" value="KAJ7075639.1"/>
    <property type="molecule type" value="Genomic_DNA"/>
</dbReference>
<dbReference type="Gene3D" id="3.90.1150.10">
    <property type="entry name" value="Aspartate Aminotransferase, domain 1"/>
    <property type="match status" value="1"/>
</dbReference>
<comment type="caution">
    <text evidence="6">The sequence shown here is derived from an EMBL/GenBank/DDBJ whole genome shotgun (WGS) entry which is preliminary data.</text>
</comment>
<evidence type="ECO:0000256" key="1">
    <source>
        <dbReference type="ARBA" id="ARBA00001933"/>
    </source>
</evidence>
<accession>A0AAD6TPQ4</accession>
<sequence length="294" mass="31782">MAVLEGGVAAVAASCGMAAQFMAIATIAGAGDNIISSSFLYGGTRTQFQYAFKRLGIHVKFMNSIDPAQWDAAVDNNTKAFYLEAISNPKLVFNPIKELAEVAHNAGVPLIVDNTLGMGGFLLRPIEHGADIIVESATKWIGGHGRTLGGVIVDSGKFDWKSSERFPALTQPSESYRNVVFADTFAPAAFAAKVRLETRRDIGSLMDPLAAFSFLQGLETLSLRAERHCQNALGLARWMEKHPKISWVSYLGLESHQSHIRAKQYLRPGMYGGVLTFGVKGGEAAAHITINNLK</sequence>
<dbReference type="PANTHER" id="PTHR43797:SF2">
    <property type="entry name" value="HOMOCYSTEINE_CYSTEINE SYNTHASE"/>
    <property type="match status" value="1"/>
</dbReference>
<keyword evidence="4 5" id="KW-0663">Pyridoxal phosphate</keyword>
<dbReference type="InterPro" id="IPR015421">
    <property type="entry name" value="PyrdxlP-dep_Trfase_major"/>
</dbReference>
<reference evidence="6" key="1">
    <citation type="submission" date="2023-03" db="EMBL/GenBank/DDBJ databases">
        <title>Massive genome expansion in bonnet fungi (Mycena s.s.) driven by repeated elements and novel gene families across ecological guilds.</title>
        <authorList>
            <consortium name="Lawrence Berkeley National Laboratory"/>
            <person name="Harder C.B."/>
            <person name="Miyauchi S."/>
            <person name="Viragh M."/>
            <person name="Kuo A."/>
            <person name="Thoen E."/>
            <person name="Andreopoulos B."/>
            <person name="Lu D."/>
            <person name="Skrede I."/>
            <person name="Drula E."/>
            <person name="Henrissat B."/>
            <person name="Morin E."/>
            <person name="Kohler A."/>
            <person name="Barry K."/>
            <person name="LaButti K."/>
            <person name="Morin E."/>
            <person name="Salamov A."/>
            <person name="Lipzen A."/>
            <person name="Mereny Z."/>
            <person name="Hegedus B."/>
            <person name="Baldrian P."/>
            <person name="Stursova M."/>
            <person name="Weitz H."/>
            <person name="Taylor A."/>
            <person name="Grigoriev I.V."/>
            <person name="Nagy L.G."/>
            <person name="Martin F."/>
            <person name="Kauserud H."/>
        </authorList>
    </citation>
    <scope>NUCLEOTIDE SEQUENCE</scope>
    <source>
        <strain evidence="6">CBHHK173m</strain>
    </source>
</reference>
<dbReference type="GO" id="GO:0019346">
    <property type="term" value="P:transsulfuration"/>
    <property type="evidence" value="ECO:0007669"/>
    <property type="project" value="InterPro"/>
</dbReference>
<dbReference type="PROSITE" id="PS00868">
    <property type="entry name" value="CYS_MET_METAB_PP"/>
    <property type="match status" value="1"/>
</dbReference>
<dbReference type="GO" id="GO:0005737">
    <property type="term" value="C:cytoplasm"/>
    <property type="evidence" value="ECO:0007669"/>
    <property type="project" value="TreeGrafter"/>
</dbReference>
<dbReference type="InterPro" id="IPR000277">
    <property type="entry name" value="Cys/Met-Metab_PyrdxlP-dep_enz"/>
</dbReference>
<dbReference type="SUPFAM" id="SSF53383">
    <property type="entry name" value="PLP-dependent transferases"/>
    <property type="match status" value="1"/>
</dbReference>
<comment type="similarity">
    <text evidence="2 5">Belongs to the trans-sulfuration enzymes family.</text>
</comment>
<dbReference type="AlphaFoldDB" id="A0AAD6TPQ4"/>
<keyword evidence="3" id="KW-0808">Transferase</keyword>